<dbReference type="GO" id="GO:0005634">
    <property type="term" value="C:nucleus"/>
    <property type="evidence" value="ECO:0007669"/>
    <property type="project" value="UniProtKB-SubCell"/>
</dbReference>
<accession>A0A1B6CKX6</accession>
<proteinExistence type="predicted"/>
<gene>
    <name evidence="7" type="ORF">g.16288</name>
</gene>
<dbReference type="PANTHER" id="PTHR23196:SF1">
    <property type="entry name" value="PAX-INTERACTING PROTEIN 1"/>
    <property type="match status" value="1"/>
</dbReference>
<dbReference type="Pfam" id="PF16589">
    <property type="entry name" value="BRCT_2"/>
    <property type="match status" value="1"/>
</dbReference>
<comment type="subcellular location">
    <subcellularLocation>
        <location evidence="1">Nucleus</location>
    </subcellularLocation>
</comment>
<dbReference type="InterPro" id="IPR051579">
    <property type="entry name" value="DDR_Transcriptional_Reg"/>
</dbReference>
<evidence type="ECO:0000256" key="1">
    <source>
        <dbReference type="ARBA" id="ARBA00004123"/>
    </source>
</evidence>
<dbReference type="Gene3D" id="3.40.50.10190">
    <property type="entry name" value="BRCT domain"/>
    <property type="match status" value="2"/>
</dbReference>
<evidence type="ECO:0000256" key="5">
    <source>
        <dbReference type="ARBA" id="ARBA00030146"/>
    </source>
</evidence>
<evidence type="ECO:0000256" key="4">
    <source>
        <dbReference type="ARBA" id="ARBA00023858"/>
    </source>
</evidence>
<dbReference type="InterPro" id="IPR001357">
    <property type="entry name" value="BRCT_dom"/>
</dbReference>
<dbReference type="EMBL" id="GEDC01023208">
    <property type="protein sequence ID" value="JAS14090.1"/>
    <property type="molecule type" value="Transcribed_RNA"/>
</dbReference>
<keyword evidence="2" id="KW-0227">DNA damage</keyword>
<protein>
    <recommendedName>
        <fullName evidence="4">PAX-interacting protein 1</fullName>
    </recommendedName>
    <alternativeName>
        <fullName evidence="5">PAX transactivation activation domain-interacting protein</fullName>
    </alternativeName>
</protein>
<sequence>MIKKTGNKEAQELKNDKLFLCDTQVFKGFLGPTQINCANKSKLTTKNLASSEQEDCNFINGKTEINEHITEENYIGDSFPKQLSKKSTPNITSSNNVLTPVNENHKQTKVIEAMSANNNLMRLCSKQKYTNVLTNKITSAETDELIISDLSDEEVSNIALSYYESKFKPKIVELFPDDGNLENVEDVEKEDCQRRSLRKRVNNKPILTAEKKTRSDEKKRILESNDLIKKINTKKLLKHDNSNIVKQNTQISVSKPQHENRKGEIILIEKNTSKDKILSTKCVKEKVPLVITKEKRKLNVEYPIDIPLKRSKRIAQKKELNLIETHTKHHTSKNYLRFEESLFDESIQHSFNKLSTRQTVKRTSNKKQYSVSFSDIQPSKYETLVHNCGGVVTTNVTKCFVLVAVKIRRTFKILYCIGKGIPIVSKYWLQQSEEAGEFLDPWNYILKDDEGGEARFSFNLEATLKSAIKKPFLSGYSFYITPSISSQDDLRRIIKCCGGRNLIVRPNSWPSKAVIISCVEDVRLCNSGFF</sequence>
<feature type="domain" description="BRCT" evidence="6">
    <location>
        <begin position="379"/>
        <end position="446"/>
    </location>
</feature>
<dbReference type="AlphaFoldDB" id="A0A1B6CKX6"/>
<evidence type="ECO:0000259" key="6">
    <source>
        <dbReference type="PROSITE" id="PS50172"/>
    </source>
</evidence>
<dbReference type="SMART" id="SM00292">
    <property type="entry name" value="BRCT"/>
    <property type="match status" value="1"/>
</dbReference>
<dbReference type="InterPro" id="IPR036420">
    <property type="entry name" value="BRCT_dom_sf"/>
</dbReference>
<evidence type="ECO:0000256" key="3">
    <source>
        <dbReference type="ARBA" id="ARBA00023242"/>
    </source>
</evidence>
<dbReference type="CDD" id="cd17744">
    <property type="entry name" value="BRCT_MDC1_rpt1"/>
    <property type="match status" value="1"/>
</dbReference>
<dbReference type="PROSITE" id="PS50172">
    <property type="entry name" value="BRCT"/>
    <property type="match status" value="1"/>
</dbReference>
<dbReference type="CDD" id="cd18432">
    <property type="entry name" value="BRCT_PAXIP1_rpt6_like"/>
    <property type="match status" value="1"/>
</dbReference>
<name>A0A1B6CKX6_9HEMI</name>
<dbReference type="SUPFAM" id="SSF52113">
    <property type="entry name" value="BRCT domain"/>
    <property type="match status" value="1"/>
</dbReference>
<reference evidence="7" key="1">
    <citation type="submission" date="2015-12" db="EMBL/GenBank/DDBJ databases">
        <title>De novo transcriptome assembly of four potential Pierce s Disease insect vectors from Arizona vineyards.</title>
        <authorList>
            <person name="Tassone E.E."/>
        </authorList>
    </citation>
    <scope>NUCLEOTIDE SEQUENCE</scope>
</reference>
<keyword evidence="3" id="KW-0539">Nucleus</keyword>
<dbReference type="GO" id="GO:0006974">
    <property type="term" value="P:DNA damage response"/>
    <property type="evidence" value="ECO:0007669"/>
    <property type="project" value="UniProtKB-KW"/>
</dbReference>
<evidence type="ECO:0000256" key="2">
    <source>
        <dbReference type="ARBA" id="ARBA00022763"/>
    </source>
</evidence>
<organism evidence="7">
    <name type="scientific">Clastoptera arizonana</name>
    <name type="common">Arizona spittle bug</name>
    <dbReference type="NCBI Taxonomy" id="38151"/>
    <lineage>
        <taxon>Eukaryota</taxon>
        <taxon>Metazoa</taxon>
        <taxon>Ecdysozoa</taxon>
        <taxon>Arthropoda</taxon>
        <taxon>Hexapoda</taxon>
        <taxon>Insecta</taxon>
        <taxon>Pterygota</taxon>
        <taxon>Neoptera</taxon>
        <taxon>Paraneoptera</taxon>
        <taxon>Hemiptera</taxon>
        <taxon>Auchenorrhyncha</taxon>
        <taxon>Cercopoidea</taxon>
        <taxon>Clastopteridae</taxon>
        <taxon>Clastoptera</taxon>
    </lineage>
</organism>
<dbReference type="PANTHER" id="PTHR23196">
    <property type="entry name" value="PAX TRANSCRIPTION ACTIVATION DOMAIN INTERACTING PROTEIN"/>
    <property type="match status" value="1"/>
</dbReference>
<evidence type="ECO:0000313" key="7">
    <source>
        <dbReference type="EMBL" id="JAS14090.1"/>
    </source>
</evidence>